<sequence length="337" mass="33986">MPEMKSVLERELEARREPFVHATVVRAVRPTSAHAGDTALVRLTGEIEGFVGGTCVEASVRLYSLQVLESRQPLLLKVVAGVPSSTVEDGAVEVSNPCVSGGAIEIFLEPRLPLPRLIVVGSTPDAAALATLAPLVGFELLQTDGASAAPQAGDAALVVASHGRDEESALLAALAVGVPYVALVASPRRGAAVLASLNVSPEQRARVFSPAGLDLGARTPGEIAVSILAQLVQERAGRGHPVGVGAVSVGAAGAGAVAGAADSAIAAEPPDAKARATDPPAAESQTAGVAIDPVCGMSVAALPSTLQVEHNGGTVYFCAAGCRKAFLANPEPYATAR</sequence>
<evidence type="ECO:0000313" key="6">
    <source>
        <dbReference type="Proteomes" id="UP000199681"/>
    </source>
</evidence>
<dbReference type="STRING" id="995038.SAMN05216274_106159"/>
<accession>A0A1I3AH58</accession>
<evidence type="ECO:0000313" key="5">
    <source>
        <dbReference type="EMBL" id="TFB86587.1"/>
    </source>
</evidence>
<evidence type="ECO:0000259" key="1">
    <source>
        <dbReference type="Pfam" id="PF02625"/>
    </source>
</evidence>
<dbReference type="PANTHER" id="PTHR30388:SF4">
    <property type="entry name" value="MOLYBDENUM COFACTOR INSERTION CHAPERONE PAOD"/>
    <property type="match status" value="1"/>
</dbReference>
<dbReference type="Pfam" id="PF04945">
    <property type="entry name" value="YHS"/>
    <property type="match status" value="1"/>
</dbReference>
<feature type="domain" description="YHS" evidence="2">
    <location>
        <begin position="291"/>
        <end position="336"/>
    </location>
</feature>
<dbReference type="Pfam" id="PF02625">
    <property type="entry name" value="XdhC_CoxI"/>
    <property type="match status" value="1"/>
</dbReference>
<evidence type="ECO:0000313" key="4">
    <source>
        <dbReference type="EMBL" id="SFH49363.1"/>
    </source>
</evidence>
<dbReference type="InterPro" id="IPR027051">
    <property type="entry name" value="XdhC_Rossmann_dom"/>
</dbReference>
<dbReference type="InterPro" id="IPR009078">
    <property type="entry name" value="Ferritin-like_SF"/>
</dbReference>
<dbReference type="Gene3D" id="3.40.50.720">
    <property type="entry name" value="NAD(P)-binding Rossmann-like Domain"/>
    <property type="match status" value="1"/>
</dbReference>
<dbReference type="PANTHER" id="PTHR30388">
    <property type="entry name" value="ALDEHYDE OXIDOREDUCTASE MOLYBDENUM COFACTOR ASSEMBLY PROTEIN"/>
    <property type="match status" value="1"/>
</dbReference>
<dbReference type="EMBL" id="FOPW01000006">
    <property type="protein sequence ID" value="SFH49363.1"/>
    <property type="molecule type" value="Genomic_DNA"/>
</dbReference>
<reference evidence="5 7" key="2">
    <citation type="submission" date="2019-03" db="EMBL/GenBank/DDBJ databases">
        <title>Genomics of glacier-inhabiting Cryobacterium strains.</title>
        <authorList>
            <person name="Liu Q."/>
            <person name="Xin Y.-H."/>
        </authorList>
    </citation>
    <scope>NUCLEOTIDE SEQUENCE [LARGE SCALE GENOMIC DNA]</scope>
    <source>
        <strain evidence="5 7">Hh34</strain>
    </source>
</reference>
<proteinExistence type="predicted"/>
<dbReference type="SUPFAM" id="SSF47240">
    <property type="entry name" value="Ferritin-like"/>
    <property type="match status" value="1"/>
</dbReference>
<dbReference type="GO" id="GO:0016491">
    <property type="term" value="F:oxidoreductase activity"/>
    <property type="evidence" value="ECO:0007669"/>
    <property type="project" value="InterPro"/>
</dbReference>
<dbReference type="InterPro" id="IPR012348">
    <property type="entry name" value="RNR-like"/>
</dbReference>
<reference evidence="4 6" key="1">
    <citation type="submission" date="2016-10" db="EMBL/GenBank/DDBJ databases">
        <authorList>
            <person name="Varghese N."/>
            <person name="Submissions S."/>
        </authorList>
    </citation>
    <scope>NUCLEOTIDE SEQUENCE [LARGE SCALE GENOMIC DNA]</scope>
    <source>
        <strain evidence="4 6">GMCC 1.11211</strain>
    </source>
</reference>
<feature type="domain" description="XdhC- CoxI" evidence="1">
    <location>
        <begin position="14"/>
        <end position="76"/>
    </location>
</feature>
<dbReference type="Pfam" id="PF13478">
    <property type="entry name" value="XdhC_C"/>
    <property type="match status" value="1"/>
</dbReference>
<name>A0A1I3AH58_9MICO</name>
<dbReference type="Proteomes" id="UP000297963">
    <property type="component" value="Unassembled WGS sequence"/>
</dbReference>
<dbReference type="InterPro" id="IPR003777">
    <property type="entry name" value="XdhC_CoxI"/>
</dbReference>
<organism evidence="5 7">
    <name type="scientific">Cryobacterium levicorallinum</name>
    <dbReference type="NCBI Taxonomy" id="995038"/>
    <lineage>
        <taxon>Bacteria</taxon>
        <taxon>Bacillati</taxon>
        <taxon>Actinomycetota</taxon>
        <taxon>Actinomycetes</taxon>
        <taxon>Micrococcales</taxon>
        <taxon>Microbacteriaceae</taxon>
        <taxon>Cryobacterium</taxon>
    </lineage>
</organism>
<keyword evidence="6" id="KW-1185">Reference proteome</keyword>
<gene>
    <name evidence="5" type="ORF">E3O11_04715</name>
    <name evidence="4" type="ORF">SAMN05216274_106159</name>
</gene>
<dbReference type="InterPro" id="IPR007029">
    <property type="entry name" value="YHS_dom"/>
</dbReference>
<protein>
    <submittedName>
        <fullName evidence="4">Xanthine dehydrogenase accessory factor</fullName>
    </submittedName>
    <submittedName>
        <fullName evidence="5">YHS domain-containing protein</fullName>
    </submittedName>
</protein>
<dbReference type="Gene3D" id="1.10.620.20">
    <property type="entry name" value="Ribonucleotide Reductase, subunit A"/>
    <property type="match status" value="1"/>
</dbReference>
<comment type="caution">
    <text evidence="5">The sequence shown here is derived from an EMBL/GenBank/DDBJ whole genome shotgun (WGS) entry which is preliminary data.</text>
</comment>
<evidence type="ECO:0000259" key="3">
    <source>
        <dbReference type="Pfam" id="PF13478"/>
    </source>
</evidence>
<evidence type="ECO:0000259" key="2">
    <source>
        <dbReference type="Pfam" id="PF04945"/>
    </source>
</evidence>
<evidence type="ECO:0000313" key="7">
    <source>
        <dbReference type="Proteomes" id="UP000297963"/>
    </source>
</evidence>
<dbReference type="EMBL" id="SOFE01000008">
    <property type="protein sequence ID" value="TFB86587.1"/>
    <property type="molecule type" value="Genomic_DNA"/>
</dbReference>
<feature type="domain" description="XdhC Rossmann" evidence="3">
    <location>
        <begin position="117"/>
        <end position="231"/>
    </location>
</feature>
<dbReference type="InterPro" id="IPR052698">
    <property type="entry name" value="MoCofactor_Util/Proc"/>
</dbReference>
<dbReference type="Proteomes" id="UP000199681">
    <property type="component" value="Unassembled WGS sequence"/>
</dbReference>
<dbReference type="AlphaFoldDB" id="A0A1I3AH58"/>